<feature type="region of interest" description="Disordered" evidence="1">
    <location>
        <begin position="1"/>
        <end position="20"/>
    </location>
</feature>
<evidence type="ECO:0000256" key="1">
    <source>
        <dbReference type="SAM" id="MobiDB-lite"/>
    </source>
</evidence>
<evidence type="ECO:0000313" key="2">
    <source>
        <dbReference type="EMBL" id="VDK41429.1"/>
    </source>
</evidence>
<proteinExistence type="predicted"/>
<dbReference type="AlphaFoldDB" id="A0A0M3JQM9"/>
<reference evidence="4" key="1">
    <citation type="submission" date="2017-02" db="UniProtKB">
        <authorList>
            <consortium name="WormBaseParasite"/>
        </authorList>
    </citation>
    <scope>IDENTIFICATION</scope>
</reference>
<organism evidence="4">
    <name type="scientific">Anisakis simplex</name>
    <name type="common">Herring worm</name>
    <dbReference type="NCBI Taxonomy" id="6269"/>
    <lineage>
        <taxon>Eukaryota</taxon>
        <taxon>Metazoa</taxon>
        <taxon>Ecdysozoa</taxon>
        <taxon>Nematoda</taxon>
        <taxon>Chromadorea</taxon>
        <taxon>Rhabditida</taxon>
        <taxon>Spirurina</taxon>
        <taxon>Ascaridomorpha</taxon>
        <taxon>Ascaridoidea</taxon>
        <taxon>Anisakidae</taxon>
        <taxon>Anisakis</taxon>
        <taxon>Anisakis simplex complex</taxon>
    </lineage>
</organism>
<evidence type="ECO:0000313" key="3">
    <source>
        <dbReference type="Proteomes" id="UP000267096"/>
    </source>
</evidence>
<accession>A0A0M3JQM9</accession>
<evidence type="ECO:0000313" key="4">
    <source>
        <dbReference type="WBParaSite" id="ASIM_0000998001-mRNA-1"/>
    </source>
</evidence>
<name>A0A0M3JQM9_ANISI</name>
<dbReference type="EMBL" id="UYRR01030685">
    <property type="protein sequence ID" value="VDK41429.1"/>
    <property type="molecule type" value="Genomic_DNA"/>
</dbReference>
<gene>
    <name evidence="2" type="ORF">ASIM_LOCUS9707</name>
</gene>
<feature type="compositionally biased region" description="Polar residues" evidence="1">
    <location>
        <begin position="1"/>
        <end position="12"/>
    </location>
</feature>
<sequence length="96" mass="10619">MQHNGAEQSKGSSLLKAPKRATIVVTPKTPPKKRNRLRNMFDFGTARENRTQPSISTVEQTQQMSSQELPALDPTLPSIDTVPSNGTLDVRLLLFC</sequence>
<reference evidence="2 3" key="2">
    <citation type="submission" date="2018-11" db="EMBL/GenBank/DDBJ databases">
        <authorList>
            <consortium name="Pathogen Informatics"/>
        </authorList>
    </citation>
    <scope>NUCLEOTIDE SEQUENCE [LARGE SCALE GENOMIC DNA]</scope>
</reference>
<protein>
    <submittedName>
        <fullName evidence="2 4">Uncharacterized protein</fullName>
    </submittedName>
</protein>
<dbReference type="WBParaSite" id="ASIM_0000998001-mRNA-1">
    <property type="protein sequence ID" value="ASIM_0000998001-mRNA-1"/>
    <property type="gene ID" value="ASIM_0000998001"/>
</dbReference>
<dbReference type="Proteomes" id="UP000267096">
    <property type="component" value="Unassembled WGS sequence"/>
</dbReference>
<keyword evidence="3" id="KW-1185">Reference proteome</keyword>